<comment type="caution">
    <text evidence="2">The sequence shown here is derived from an EMBL/GenBank/DDBJ whole genome shotgun (WGS) entry which is preliminary data.</text>
</comment>
<protein>
    <submittedName>
        <fullName evidence="2">Uncharacterized protein</fullName>
    </submittedName>
</protein>
<proteinExistence type="predicted"/>
<gene>
    <name evidence="2" type="ORF">CEXT_613121</name>
</gene>
<organism evidence="2 3">
    <name type="scientific">Caerostris extrusa</name>
    <name type="common">Bark spider</name>
    <name type="synonym">Caerostris bankana</name>
    <dbReference type="NCBI Taxonomy" id="172846"/>
    <lineage>
        <taxon>Eukaryota</taxon>
        <taxon>Metazoa</taxon>
        <taxon>Ecdysozoa</taxon>
        <taxon>Arthropoda</taxon>
        <taxon>Chelicerata</taxon>
        <taxon>Arachnida</taxon>
        <taxon>Araneae</taxon>
        <taxon>Araneomorphae</taxon>
        <taxon>Entelegynae</taxon>
        <taxon>Araneoidea</taxon>
        <taxon>Araneidae</taxon>
        <taxon>Caerostris</taxon>
    </lineage>
</organism>
<feature type="compositionally biased region" description="Acidic residues" evidence="1">
    <location>
        <begin position="172"/>
        <end position="186"/>
    </location>
</feature>
<name>A0AAV4RML7_CAEEX</name>
<evidence type="ECO:0000313" key="2">
    <source>
        <dbReference type="EMBL" id="GIY23483.1"/>
    </source>
</evidence>
<evidence type="ECO:0000313" key="3">
    <source>
        <dbReference type="Proteomes" id="UP001054945"/>
    </source>
</evidence>
<dbReference type="AlphaFoldDB" id="A0AAV4RML7"/>
<dbReference type="EMBL" id="BPLR01008279">
    <property type="protein sequence ID" value="GIY23483.1"/>
    <property type="molecule type" value="Genomic_DNA"/>
</dbReference>
<evidence type="ECO:0000256" key="1">
    <source>
        <dbReference type="SAM" id="MobiDB-lite"/>
    </source>
</evidence>
<sequence>MPLQHMVKYPWRYLYQPFETISRPASPSTLPAYHLRPRTVVPTDGLSGTCRNYSFPSVDTTVWTKFEPSSETCTTKRTVDDEDSMSPSKAMNLKDFFRIVRPSRLRNPKRSAWGLGPKYTDLQELSQQYSMNCDNHLRGDDSSCSRRISFTFAKYLDGVESGELPINTVADEQQEQQQEEEEDMDMESVVIDCRDRVLDKDLFRET</sequence>
<reference evidence="2 3" key="1">
    <citation type="submission" date="2021-06" db="EMBL/GenBank/DDBJ databases">
        <title>Caerostris extrusa draft genome.</title>
        <authorList>
            <person name="Kono N."/>
            <person name="Arakawa K."/>
        </authorList>
    </citation>
    <scope>NUCLEOTIDE SEQUENCE [LARGE SCALE GENOMIC DNA]</scope>
</reference>
<feature type="region of interest" description="Disordered" evidence="1">
    <location>
        <begin position="168"/>
        <end position="188"/>
    </location>
</feature>
<dbReference type="Proteomes" id="UP001054945">
    <property type="component" value="Unassembled WGS sequence"/>
</dbReference>
<accession>A0AAV4RML7</accession>
<keyword evidence="3" id="KW-1185">Reference proteome</keyword>